<accession>A0ACB8GNA5</accession>
<keyword evidence="2" id="KW-1185">Reference proteome</keyword>
<name>A0ACB8GNA5_PSICU</name>
<sequence>MDHSPSQVKSQSTAAGSDSQPDLPPGKLWDIQDPFRYAPPKPEGDLWALLLDPLIKKDRAQCEAWKDEVQNLLIFAGLFSAVVTTFIAKSYKNLQADPNDTIIALLSQIALQAERSLNSTAVRLEPENPFVPTQSSIRVNVFWFLSLVLSLATVVIGIVSLQWLRGHQSYEPDLSPRTKYALFNMRADGLKAWHVDKIFTSLPLLLQFALVLFLGGIIDFLHAIGYWSVTIPVGIAISFILMFLIATTVLPCLQSEAMRRIFTFLHRTDVLDHLPEFLPTVKRLLRNLFGGDSHSFNPLNGPDYFNPFTIYLRKAFQAQWWLHFDLAWLSIHDAYMRHSFDQQIYSLGHEDNLTFPIHDAVAGLLSQRDQKPNAHLAYHCFDEIALMTIPNWRYHQEIQFTKFLNPPTQDMINAVRTKGYAPASYKELFLSIMVYLEDQMSTHIQALTTGMSAESSDSEIRPCLLFYLAALHCRYCSRWNESCKNLVNVVFEYKALTLDRGLSNPDIEAALRSIADSTRRDNSVLFSNLWWHELKPFDLCAVSHS</sequence>
<gene>
    <name evidence="1" type="ORF">JR316_0010944</name>
</gene>
<organism evidence="1 2">
    <name type="scientific">Psilocybe cubensis</name>
    <name type="common">Psychedelic mushroom</name>
    <name type="synonym">Stropharia cubensis</name>
    <dbReference type="NCBI Taxonomy" id="181762"/>
    <lineage>
        <taxon>Eukaryota</taxon>
        <taxon>Fungi</taxon>
        <taxon>Dikarya</taxon>
        <taxon>Basidiomycota</taxon>
        <taxon>Agaricomycotina</taxon>
        <taxon>Agaricomycetes</taxon>
        <taxon>Agaricomycetidae</taxon>
        <taxon>Agaricales</taxon>
        <taxon>Agaricineae</taxon>
        <taxon>Strophariaceae</taxon>
        <taxon>Psilocybe</taxon>
    </lineage>
</organism>
<proteinExistence type="predicted"/>
<protein>
    <submittedName>
        <fullName evidence="1">Uncharacterized protein</fullName>
    </submittedName>
</protein>
<evidence type="ECO:0000313" key="1">
    <source>
        <dbReference type="EMBL" id="KAH9477028.1"/>
    </source>
</evidence>
<reference evidence="1" key="1">
    <citation type="submission" date="2021-10" db="EMBL/GenBank/DDBJ databases">
        <title>Psilocybe cubensis genome.</title>
        <authorList>
            <person name="Mckernan K.J."/>
            <person name="Crawford S."/>
            <person name="Trippe A."/>
            <person name="Kane L.T."/>
            <person name="Mclaughlin S."/>
        </authorList>
    </citation>
    <scope>NUCLEOTIDE SEQUENCE</scope>
    <source>
        <strain evidence="1">MGC-MH-2018</strain>
    </source>
</reference>
<dbReference type="Proteomes" id="UP000664032">
    <property type="component" value="Unassembled WGS sequence"/>
</dbReference>
<comment type="caution">
    <text evidence="1">The sequence shown here is derived from an EMBL/GenBank/DDBJ whole genome shotgun (WGS) entry which is preliminary data.</text>
</comment>
<evidence type="ECO:0000313" key="2">
    <source>
        <dbReference type="Proteomes" id="UP000664032"/>
    </source>
</evidence>
<dbReference type="EMBL" id="JAFIQS020000010">
    <property type="protein sequence ID" value="KAH9477028.1"/>
    <property type="molecule type" value="Genomic_DNA"/>
</dbReference>